<dbReference type="AlphaFoldDB" id="A0AAV9AFZ4"/>
<dbReference type="InterPro" id="IPR036093">
    <property type="entry name" value="NAC_dom_sf"/>
</dbReference>
<dbReference type="Gene3D" id="2.170.150.80">
    <property type="entry name" value="NAC domain"/>
    <property type="match status" value="1"/>
</dbReference>
<reference evidence="7" key="2">
    <citation type="submission" date="2023-06" db="EMBL/GenBank/DDBJ databases">
        <authorList>
            <person name="Ma L."/>
            <person name="Liu K.-W."/>
            <person name="Li Z."/>
            <person name="Hsiao Y.-Y."/>
            <person name="Qi Y."/>
            <person name="Fu T."/>
            <person name="Tang G."/>
            <person name="Zhang D."/>
            <person name="Sun W.-H."/>
            <person name="Liu D.-K."/>
            <person name="Li Y."/>
            <person name="Chen G.-Z."/>
            <person name="Liu X.-D."/>
            <person name="Liao X.-Y."/>
            <person name="Jiang Y.-T."/>
            <person name="Yu X."/>
            <person name="Hao Y."/>
            <person name="Huang J."/>
            <person name="Zhao X.-W."/>
            <person name="Ke S."/>
            <person name="Chen Y.-Y."/>
            <person name="Wu W.-L."/>
            <person name="Hsu J.-L."/>
            <person name="Lin Y.-F."/>
            <person name="Huang M.-D."/>
            <person name="Li C.-Y."/>
            <person name="Huang L."/>
            <person name="Wang Z.-W."/>
            <person name="Zhao X."/>
            <person name="Zhong W.-Y."/>
            <person name="Peng D.-H."/>
            <person name="Ahmad S."/>
            <person name="Lan S."/>
            <person name="Zhang J.-S."/>
            <person name="Tsai W.-C."/>
            <person name="Van De Peer Y."/>
            <person name="Liu Z.-J."/>
        </authorList>
    </citation>
    <scope>NUCLEOTIDE SEQUENCE</scope>
    <source>
        <strain evidence="7">SCP</strain>
        <tissue evidence="7">Leaves</tissue>
    </source>
</reference>
<keyword evidence="4" id="KW-0539">Nucleus</keyword>
<reference evidence="7" key="1">
    <citation type="journal article" date="2023" name="Nat. Commun.">
        <title>Diploid and tetraploid genomes of Acorus and the evolution of monocots.</title>
        <authorList>
            <person name="Ma L."/>
            <person name="Liu K.W."/>
            <person name="Li Z."/>
            <person name="Hsiao Y.Y."/>
            <person name="Qi Y."/>
            <person name="Fu T."/>
            <person name="Tang G.D."/>
            <person name="Zhang D."/>
            <person name="Sun W.H."/>
            <person name="Liu D.K."/>
            <person name="Li Y."/>
            <person name="Chen G.Z."/>
            <person name="Liu X.D."/>
            <person name="Liao X.Y."/>
            <person name="Jiang Y.T."/>
            <person name="Yu X."/>
            <person name="Hao Y."/>
            <person name="Huang J."/>
            <person name="Zhao X.W."/>
            <person name="Ke S."/>
            <person name="Chen Y.Y."/>
            <person name="Wu W.L."/>
            <person name="Hsu J.L."/>
            <person name="Lin Y.F."/>
            <person name="Huang M.D."/>
            <person name="Li C.Y."/>
            <person name="Huang L."/>
            <person name="Wang Z.W."/>
            <person name="Zhao X."/>
            <person name="Zhong W.Y."/>
            <person name="Peng D.H."/>
            <person name="Ahmad S."/>
            <person name="Lan S."/>
            <person name="Zhang J.S."/>
            <person name="Tsai W.C."/>
            <person name="Van de Peer Y."/>
            <person name="Liu Z.J."/>
        </authorList>
    </citation>
    <scope>NUCLEOTIDE SEQUENCE</scope>
    <source>
        <strain evidence="7">SCP</strain>
    </source>
</reference>
<evidence type="ECO:0000256" key="1">
    <source>
        <dbReference type="ARBA" id="ARBA00023015"/>
    </source>
</evidence>
<dbReference type="PANTHER" id="PTHR31744">
    <property type="entry name" value="PROTEIN CUP-SHAPED COTYLEDON 2-RELATED"/>
    <property type="match status" value="1"/>
</dbReference>
<dbReference type="GO" id="GO:0003677">
    <property type="term" value="F:DNA binding"/>
    <property type="evidence" value="ECO:0007669"/>
    <property type="project" value="UniProtKB-KW"/>
</dbReference>
<keyword evidence="2" id="KW-0238">DNA-binding</keyword>
<dbReference type="GO" id="GO:0006355">
    <property type="term" value="P:regulation of DNA-templated transcription"/>
    <property type="evidence" value="ECO:0007669"/>
    <property type="project" value="InterPro"/>
</dbReference>
<evidence type="ECO:0000256" key="4">
    <source>
        <dbReference type="ARBA" id="ARBA00023242"/>
    </source>
</evidence>
<proteinExistence type="predicted"/>
<sequence>MMRDRQPGYRFFPTEEELITFYLKNMLNNNRREDIERLIPVADIYNRDPQHLPEISGLYNQNDTEQWFFFSPMQVREAQGGRPNRTTPSGYWKATGSPSWVRSNNNRVVGNKKTMVFYKGRAPTGRKTEWKMNEYRALEEETATTPTTASTGGVQPVPGILQIALTIIRPVSEVCGGEASVVGHHRHAKFARHVDGGEDCPHEKFYDEFSRHSIFRKLQSPG</sequence>
<protein>
    <submittedName>
        <fullName evidence="7">NAC domain-containing protein 90</fullName>
    </submittedName>
</protein>
<evidence type="ECO:0000256" key="3">
    <source>
        <dbReference type="ARBA" id="ARBA00023163"/>
    </source>
</evidence>
<evidence type="ECO:0000256" key="5">
    <source>
        <dbReference type="SAM" id="MobiDB-lite"/>
    </source>
</evidence>
<keyword evidence="1" id="KW-0805">Transcription regulation</keyword>
<dbReference type="PROSITE" id="PS51005">
    <property type="entry name" value="NAC"/>
    <property type="match status" value="1"/>
</dbReference>
<dbReference type="InterPro" id="IPR003441">
    <property type="entry name" value="NAC-dom"/>
</dbReference>
<gene>
    <name evidence="7" type="ORF">QJS04_geneDACA008544</name>
</gene>
<dbReference type="Proteomes" id="UP001179952">
    <property type="component" value="Unassembled WGS sequence"/>
</dbReference>
<dbReference type="PANTHER" id="PTHR31744:SF220">
    <property type="entry name" value="LOW QUALITY PROTEIN: NAC DOMAIN-CONTAINING PROTEIN 90-LIKE"/>
    <property type="match status" value="1"/>
</dbReference>
<evidence type="ECO:0000256" key="2">
    <source>
        <dbReference type="ARBA" id="ARBA00023125"/>
    </source>
</evidence>
<feature type="region of interest" description="Disordered" evidence="5">
    <location>
        <begin position="78"/>
        <end position="97"/>
    </location>
</feature>
<comment type="caution">
    <text evidence="7">The sequence shown here is derived from an EMBL/GenBank/DDBJ whole genome shotgun (WGS) entry which is preliminary data.</text>
</comment>
<name>A0AAV9AFZ4_ACOGR</name>
<feature type="domain" description="NAC" evidence="6">
    <location>
        <begin position="5"/>
        <end position="166"/>
    </location>
</feature>
<evidence type="ECO:0000313" key="8">
    <source>
        <dbReference type="Proteomes" id="UP001179952"/>
    </source>
</evidence>
<keyword evidence="8" id="KW-1185">Reference proteome</keyword>
<accession>A0AAV9AFZ4</accession>
<dbReference type="SUPFAM" id="SSF101941">
    <property type="entry name" value="NAC domain"/>
    <property type="match status" value="1"/>
</dbReference>
<dbReference type="EMBL" id="JAUJYN010000009">
    <property type="protein sequence ID" value="KAK1262855.1"/>
    <property type="molecule type" value="Genomic_DNA"/>
</dbReference>
<dbReference type="Pfam" id="PF02365">
    <property type="entry name" value="NAM"/>
    <property type="match status" value="1"/>
</dbReference>
<evidence type="ECO:0000313" key="7">
    <source>
        <dbReference type="EMBL" id="KAK1262855.1"/>
    </source>
</evidence>
<organism evidence="7 8">
    <name type="scientific">Acorus gramineus</name>
    <name type="common">Dwarf sweet flag</name>
    <dbReference type="NCBI Taxonomy" id="55184"/>
    <lineage>
        <taxon>Eukaryota</taxon>
        <taxon>Viridiplantae</taxon>
        <taxon>Streptophyta</taxon>
        <taxon>Embryophyta</taxon>
        <taxon>Tracheophyta</taxon>
        <taxon>Spermatophyta</taxon>
        <taxon>Magnoliopsida</taxon>
        <taxon>Liliopsida</taxon>
        <taxon>Acoraceae</taxon>
        <taxon>Acorus</taxon>
    </lineage>
</organism>
<evidence type="ECO:0000259" key="6">
    <source>
        <dbReference type="PROSITE" id="PS51005"/>
    </source>
</evidence>
<keyword evidence="3" id="KW-0804">Transcription</keyword>